<keyword evidence="6" id="KW-1278">Translocase</keyword>
<dbReference type="PANTHER" id="PTHR30578">
    <property type="entry name" value="ELECTRON TRANSPORT COMPLEX PROTEIN RNFD"/>
    <property type="match status" value="1"/>
</dbReference>
<evidence type="ECO:0000256" key="3">
    <source>
        <dbReference type="ARBA" id="ARBA00022630"/>
    </source>
</evidence>
<accession>A0A977KZ38</accession>
<feature type="transmembrane region" description="Helical" evidence="9">
    <location>
        <begin position="180"/>
        <end position="198"/>
    </location>
</feature>
<keyword evidence="1" id="KW-0813">Transport</keyword>
<keyword evidence="3" id="KW-0285">Flavoprotein</keyword>
<keyword evidence="8 9" id="KW-0472">Membrane</keyword>
<sequence length="239" mass="26578">MATRKASIPLRQYPALVWKIGLNNLTIASLKSALITGLGLCLLLRANHFSTLLLAASIAIASKFLLQVRGKHFFNPANIGIIAALSLTNDAWVSPGQWGTEIWLLACFLGAGGLVLGKVGRWDTSVVFFAIYGGLEMARNIWLGWNPEVVLHHLSSGSLLVFTLFMLTDPRSIPNARLSRLLWATAIAILTFILQYTLYLPTAMFWALFCCSPLTLWLDNHWQAPRFTWQAKTLQFSSF</sequence>
<keyword evidence="4" id="KW-0288">FMN</keyword>
<keyword evidence="5 9" id="KW-0812">Transmembrane</keyword>
<reference evidence="10" key="1">
    <citation type="submission" date="2021-04" db="EMBL/GenBank/DDBJ databases">
        <title>Genome sequence of Woronichinia naegeliana from Washington state freshwater lake bloom.</title>
        <authorList>
            <person name="Dreher T.W."/>
        </authorList>
    </citation>
    <scope>NUCLEOTIDE SEQUENCE</scope>
    <source>
        <strain evidence="10">WA131</strain>
    </source>
</reference>
<dbReference type="Proteomes" id="UP001065613">
    <property type="component" value="Chromosome"/>
</dbReference>
<protein>
    <submittedName>
        <fullName evidence="10">RnfABCDGE type electron transport complex subunit D</fullName>
    </submittedName>
</protein>
<evidence type="ECO:0000256" key="6">
    <source>
        <dbReference type="ARBA" id="ARBA00022967"/>
    </source>
</evidence>
<proteinExistence type="predicted"/>
<dbReference type="EMBL" id="CP073041">
    <property type="protein sequence ID" value="UXE62497.1"/>
    <property type="molecule type" value="Genomic_DNA"/>
</dbReference>
<gene>
    <name evidence="10" type="ORF">KA717_06970</name>
</gene>
<dbReference type="PANTHER" id="PTHR30578:SF0">
    <property type="entry name" value="ION-TRANSLOCATING OXIDOREDUCTASE COMPLEX SUBUNIT D"/>
    <property type="match status" value="1"/>
</dbReference>
<evidence type="ECO:0000256" key="9">
    <source>
        <dbReference type="SAM" id="Phobius"/>
    </source>
</evidence>
<evidence type="ECO:0000313" key="10">
    <source>
        <dbReference type="EMBL" id="UXE62497.1"/>
    </source>
</evidence>
<evidence type="ECO:0000256" key="1">
    <source>
        <dbReference type="ARBA" id="ARBA00022448"/>
    </source>
</evidence>
<dbReference type="AlphaFoldDB" id="A0A977KZ38"/>
<keyword evidence="7 9" id="KW-1133">Transmembrane helix</keyword>
<keyword evidence="2" id="KW-0597">Phosphoprotein</keyword>
<evidence type="ECO:0000256" key="5">
    <source>
        <dbReference type="ARBA" id="ARBA00022692"/>
    </source>
</evidence>
<name>A0A977KZ38_9CYAN</name>
<feature type="transmembrane region" description="Helical" evidence="9">
    <location>
        <begin position="46"/>
        <end position="66"/>
    </location>
</feature>
<feature type="transmembrane region" description="Helical" evidence="9">
    <location>
        <begin position="149"/>
        <end position="168"/>
    </location>
</feature>
<feature type="transmembrane region" description="Helical" evidence="9">
    <location>
        <begin position="98"/>
        <end position="117"/>
    </location>
</feature>
<dbReference type="GO" id="GO:0055085">
    <property type="term" value="P:transmembrane transport"/>
    <property type="evidence" value="ECO:0007669"/>
    <property type="project" value="InterPro"/>
</dbReference>
<evidence type="ECO:0000256" key="2">
    <source>
        <dbReference type="ARBA" id="ARBA00022553"/>
    </source>
</evidence>
<feature type="transmembrane region" description="Helical" evidence="9">
    <location>
        <begin position="21"/>
        <end position="40"/>
    </location>
</feature>
<organism evidence="10">
    <name type="scientific">Woronichinia naegeliana WA131</name>
    <dbReference type="NCBI Taxonomy" id="2824559"/>
    <lineage>
        <taxon>Bacteria</taxon>
        <taxon>Bacillati</taxon>
        <taxon>Cyanobacteriota</taxon>
        <taxon>Cyanophyceae</taxon>
        <taxon>Synechococcales</taxon>
        <taxon>Coelosphaeriaceae</taxon>
        <taxon>Woronichinia</taxon>
    </lineage>
</organism>
<evidence type="ECO:0000256" key="8">
    <source>
        <dbReference type="ARBA" id="ARBA00023136"/>
    </source>
</evidence>
<dbReference type="Pfam" id="PF03116">
    <property type="entry name" value="NQR2_RnfD_RnfE"/>
    <property type="match status" value="1"/>
</dbReference>
<feature type="transmembrane region" description="Helical" evidence="9">
    <location>
        <begin position="124"/>
        <end position="143"/>
    </location>
</feature>
<dbReference type="InterPro" id="IPR004338">
    <property type="entry name" value="NqrB/RnfD"/>
</dbReference>
<feature type="transmembrane region" description="Helical" evidence="9">
    <location>
        <begin position="73"/>
        <end position="92"/>
    </location>
</feature>
<dbReference type="KEGG" id="wna:KA717_06970"/>
<dbReference type="GO" id="GO:0005886">
    <property type="term" value="C:plasma membrane"/>
    <property type="evidence" value="ECO:0007669"/>
    <property type="project" value="TreeGrafter"/>
</dbReference>
<evidence type="ECO:0000256" key="7">
    <source>
        <dbReference type="ARBA" id="ARBA00022989"/>
    </source>
</evidence>
<evidence type="ECO:0000256" key="4">
    <source>
        <dbReference type="ARBA" id="ARBA00022643"/>
    </source>
</evidence>